<keyword evidence="6" id="KW-0378">Hydrolase</keyword>
<keyword evidence="7" id="KW-0611">Plant defense</keyword>
<evidence type="ECO:0000259" key="18">
    <source>
        <dbReference type="PROSITE" id="PS50941"/>
    </source>
</evidence>
<dbReference type="Pfam" id="PF00182">
    <property type="entry name" value="Glyco_hydro_19"/>
    <property type="match status" value="2"/>
</dbReference>
<sequence>MVLVSASAANLKATVAAAMALAVLALAYAASPAHAQRCGVQAGGALCPDSLCCSKYGYCGRSCDHCGAGCQSQCAHHGGAAAAAAATRPPHRCGAQGGGAACPGGLRCSRYGYCGLGADHCGAGCQGQCAGGVASVLTRELFDRMLPHRDDAACPARGFYTYDAFVAAARAFPAFAATGAAAARKREVAAFLAHTSHETSDIPCSRAHADLPQLQLRAGRGSHRRRPAQQPGARNGRPRRGVQDDAVAVDDPRSPTQPSCHAVATGQWVPGPADRAVGREPGFGLTTSILTGGLQCGATSSRVAFYKRYCDVLGVGYGPNLDCDDQAPFDGVIRSAAQ</sequence>
<feature type="disulfide bond" evidence="14">
    <location>
        <begin position="296"/>
        <end position="323"/>
    </location>
</feature>
<keyword evidence="12" id="KW-0624">Polysaccharide degradation</keyword>
<evidence type="ECO:0000256" key="15">
    <source>
        <dbReference type="PROSITE-ProRule" id="PRU00261"/>
    </source>
</evidence>
<dbReference type="InterPro" id="IPR036861">
    <property type="entry name" value="Endochitinase-like_sf"/>
</dbReference>
<evidence type="ECO:0000256" key="16">
    <source>
        <dbReference type="SAM" id="MobiDB-lite"/>
    </source>
</evidence>
<protein>
    <recommendedName>
        <fullName evidence="3">chitinase</fullName>
        <ecNumber evidence="3">3.2.1.14</ecNumber>
    </recommendedName>
</protein>
<evidence type="ECO:0000256" key="14">
    <source>
        <dbReference type="PIRSR" id="PIRSR001060-2"/>
    </source>
</evidence>
<dbReference type="PROSITE" id="PS50941">
    <property type="entry name" value="CHIT_BIND_I_2"/>
    <property type="match status" value="2"/>
</dbReference>
<dbReference type="CDD" id="cd00035">
    <property type="entry name" value="ChtBD1"/>
    <property type="match status" value="2"/>
</dbReference>
<evidence type="ECO:0000256" key="6">
    <source>
        <dbReference type="ARBA" id="ARBA00022801"/>
    </source>
</evidence>
<feature type="disulfide bond" evidence="15">
    <location>
        <begin position="102"/>
        <end position="114"/>
    </location>
</feature>
<dbReference type="PANTHER" id="PTHR22595:SF79">
    <property type="entry name" value="CHITINASE 12"/>
    <property type="match status" value="1"/>
</dbReference>
<feature type="active site" description="Proton donor" evidence="13">
    <location>
        <position position="198"/>
    </location>
</feature>
<comment type="similarity">
    <text evidence="2">Belongs to the glycosyl hydrolase 19 family. Chitinase class I subfamily.</text>
</comment>
<accession>A0ABC9GUT7</accession>
<dbReference type="InterPro" id="IPR016283">
    <property type="entry name" value="Glyco_hydro_19"/>
</dbReference>
<dbReference type="Gene3D" id="1.10.530.10">
    <property type="match status" value="1"/>
</dbReference>
<evidence type="ECO:0000313" key="21">
    <source>
        <dbReference type="Proteomes" id="UP001497457"/>
    </source>
</evidence>
<comment type="catalytic activity">
    <reaction evidence="1">
        <text>Random endo-hydrolysis of N-acetyl-beta-D-glucosaminide (1-&gt;4)-beta-linkages in chitin and chitodextrins.</text>
        <dbReference type="EC" id="3.2.1.14"/>
    </reaction>
</comment>
<reference evidence="20 21" key="1">
    <citation type="submission" date="2024-10" db="EMBL/GenBank/DDBJ databases">
        <authorList>
            <person name="Ryan C."/>
        </authorList>
    </citation>
    <scope>NUCLEOTIDE SEQUENCE [LARGE SCALE GENOMIC DNA]</scope>
</reference>
<dbReference type="InterPro" id="IPR023346">
    <property type="entry name" value="Lysozyme-like_dom_sf"/>
</dbReference>
<feature type="disulfide bond" evidence="14 15">
    <location>
        <begin position="52"/>
        <end position="66"/>
    </location>
</feature>
<dbReference type="EC" id="3.2.1.14" evidence="3"/>
<keyword evidence="8" id="KW-0146">Chitin degradation</keyword>
<dbReference type="EMBL" id="OZ075122">
    <property type="protein sequence ID" value="CAL4908087.1"/>
    <property type="molecule type" value="Genomic_DNA"/>
</dbReference>
<dbReference type="GO" id="GO:0008061">
    <property type="term" value="F:chitin binding"/>
    <property type="evidence" value="ECO:0007669"/>
    <property type="project" value="UniProtKB-UniRule"/>
</dbReference>
<feature type="disulfide bond" evidence="14">
    <location>
        <begin position="154"/>
        <end position="204"/>
    </location>
</feature>
<evidence type="ECO:0000313" key="20">
    <source>
        <dbReference type="EMBL" id="CAM0145216.1"/>
    </source>
</evidence>
<dbReference type="Proteomes" id="UP001497457">
    <property type="component" value="Chromosome 12b"/>
</dbReference>
<dbReference type="Proteomes" id="UP001497457">
    <property type="component" value="Unassembled WGS sequence"/>
</dbReference>
<evidence type="ECO:0000256" key="9">
    <source>
        <dbReference type="ARBA" id="ARBA00023157"/>
    </source>
</evidence>
<evidence type="ECO:0000256" key="13">
    <source>
        <dbReference type="PIRSR" id="PIRSR001060-1"/>
    </source>
</evidence>
<evidence type="ECO:0000256" key="4">
    <source>
        <dbReference type="ARBA" id="ARBA00022669"/>
    </source>
</evidence>
<dbReference type="Pfam" id="PF00187">
    <property type="entry name" value="Chitin_bind_1"/>
    <property type="match status" value="2"/>
</dbReference>
<dbReference type="GO" id="GO:0050832">
    <property type="term" value="P:defense response to fungus"/>
    <property type="evidence" value="ECO:0007669"/>
    <property type="project" value="UniProtKB-ARBA"/>
</dbReference>
<feature type="disulfide bond" evidence="15">
    <location>
        <begin position="93"/>
        <end position="108"/>
    </location>
</feature>
<feature type="region of interest" description="Disordered" evidence="16">
    <location>
        <begin position="217"/>
        <end position="242"/>
    </location>
</feature>
<gene>
    <name evidence="20" type="ORF">URODEC1_LOCUS118975</name>
    <name evidence="19" type="ORF">URODEC1_LOCUS12858</name>
</gene>
<dbReference type="PIRSF" id="PIRSF001060">
    <property type="entry name" value="Endochitinase"/>
    <property type="match status" value="1"/>
</dbReference>
<dbReference type="CDD" id="cd00325">
    <property type="entry name" value="chitinase_GH19"/>
    <property type="match status" value="1"/>
</dbReference>
<dbReference type="PANTHER" id="PTHR22595">
    <property type="entry name" value="CHITINASE-RELATED"/>
    <property type="match status" value="1"/>
</dbReference>
<keyword evidence="21" id="KW-1185">Reference proteome</keyword>
<dbReference type="InterPro" id="IPR001002">
    <property type="entry name" value="Chitin-bd_1"/>
</dbReference>
<feature type="domain" description="Chitin-binding type-1" evidence="18">
    <location>
        <begin position="35"/>
        <end position="76"/>
    </location>
</feature>
<dbReference type="Gene3D" id="3.30.60.10">
    <property type="entry name" value="Endochitinase-like"/>
    <property type="match status" value="2"/>
</dbReference>
<evidence type="ECO:0000256" key="5">
    <source>
        <dbReference type="ARBA" id="ARBA00022729"/>
    </source>
</evidence>
<feature type="disulfide bond" evidence="14 15">
    <location>
        <begin position="38"/>
        <end position="53"/>
    </location>
</feature>
<evidence type="ECO:0000256" key="12">
    <source>
        <dbReference type="ARBA" id="ARBA00023326"/>
    </source>
</evidence>
<dbReference type="PROSITE" id="PS00773">
    <property type="entry name" value="CHITINASE_19_1"/>
    <property type="match status" value="1"/>
</dbReference>
<keyword evidence="11" id="KW-0326">Glycosidase</keyword>
<evidence type="ECO:0000256" key="1">
    <source>
        <dbReference type="ARBA" id="ARBA00000822"/>
    </source>
</evidence>
<dbReference type="GO" id="GO:0006032">
    <property type="term" value="P:chitin catabolic process"/>
    <property type="evidence" value="ECO:0007669"/>
    <property type="project" value="UniProtKB-KW"/>
</dbReference>
<keyword evidence="10" id="KW-0119">Carbohydrate metabolism</keyword>
<evidence type="ECO:0000256" key="8">
    <source>
        <dbReference type="ARBA" id="ARBA00023024"/>
    </source>
</evidence>
<feature type="chain" id="PRO_5044722070" description="chitinase" evidence="17">
    <location>
        <begin position="36"/>
        <end position="338"/>
    </location>
</feature>
<evidence type="ECO:0000256" key="11">
    <source>
        <dbReference type="ARBA" id="ARBA00023295"/>
    </source>
</evidence>
<evidence type="ECO:0000256" key="10">
    <source>
        <dbReference type="ARBA" id="ARBA00023277"/>
    </source>
</evidence>
<keyword evidence="5 17" id="KW-0732">Signal</keyword>
<organism evidence="20 21">
    <name type="scientific">Urochloa decumbens</name>
    <dbReference type="NCBI Taxonomy" id="240449"/>
    <lineage>
        <taxon>Eukaryota</taxon>
        <taxon>Viridiplantae</taxon>
        <taxon>Streptophyta</taxon>
        <taxon>Embryophyta</taxon>
        <taxon>Tracheophyta</taxon>
        <taxon>Spermatophyta</taxon>
        <taxon>Magnoliopsida</taxon>
        <taxon>Liliopsida</taxon>
        <taxon>Poales</taxon>
        <taxon>Poaceae</taxon>
        <taxon>PACMAD clade</taxon>
        <taxon>Panicoideae</taxon>
        <taxon>Panicodae</taxon>
        <taxon>Paniceae</taxon>
        <taxon>Melinidinae</taxon>
        <taxon>Urochloa</taxon>
    </lineage>
</organism>
<name>A0ABC9GUT7_9POAL</name>
<evidence type="ECO:0000313" key="19">
    <source>
        <dbReference type="EMBL" id="CAL4908087.1"/>
    </source>
</evidence>
<dbReference type="GO" id="GO:0008843">
    <property type="term" value="F:endochitinase activity"/>
    <property type="evidence" value="ECO:0007669"/>
    <property type="project" value="UniProtKB-EC"/>
</dbReference>
<feature type="signal peptide" evidence="17">
    <location>
        <begin position="1"/>
        <end position="35"/>
    </location>
</feature>
<evidence type="ECO:0000256" key="3">
    <source>
        <dbReference type="ARBA" id="ARBA00012729"/>
    </source>
</evidence>
<dbReference type="InterPro" id="IPR000726">
    <property type="entry name" value="Glyco_hydro_19_cat"/>
</dbReference>
<keyword evidence="9 14" id="KW-1015">Disulfide bond</keyword>
<dbReference type="SUPFAM" id="SSF57016">
    <property type="entry name" value="Plant lectins/antimicrobial peptides"/>
    <property type="match status" value="2"/>
</dbReference>
<feature type="disulfide bond" evidence="15">
    <location>
        <begin position="125"/>
        <end position="129"/>
    </location>
</feature>
<feature type="disulfide bond" evidence="14 15">
    <location>
        <begin position="47"/>
        <end position="59"/>
    </location>
</feature>
<comment type="caution">
    <text evidence="15">Lacks conserved residue(s) required for the propagation of feature annotation.</text>
</comment>
<evidence type="ECO:0000256" key="7">
    <source>
        <dbReference type="ARBA" id="ARBA00022821"/>
    </source>
</evidence>
<dbReference type="GO" id="GO:0000272">
    <property type="term" value="P:polysaccharide catabolic process"/>
    <property type="evidence" value="ECO:0007669"/>
    <property type="project" value="UniProtKB-KW"/>
</dbReference>
<proteinExistence type="inferred from homology"/>
<feature type="disulfide bond" evidence="14 15">
    <location>
        <begin position="70"/>
        <end position="74"/>
    </location>
</feature>
<evidence type="ECO:0000256" key="17">
    <source>
        <dbReference type="SAM" id="SignalP"/>
    </source>
</evidence>
<dbReference type="EMBL" id="CAXIPR030000176">
    <property type="protein sequence ID" value="CAM0145216.1"/>
    <property type="molecule type" value="Genomic_DNA"/>
</dbReference>
<evidence type="ECO:0000256" key="2">
    <source>
        <dbReference type="ARBA" id="ARBA00009373"/>
    </source>
</evidence>
<dbReference type="AlphaFoldDB" id="A0ABC9GUT7"/>
<dbReference type="SUPFAM" id="SSF53955">
    <property type="entry name" value="Lysozyme-like"/>
    <property type="match status" value="1"/>
</dbReference>
<feature type="domain" description="Chitin-binding type-1" evidence="18">
    <location>
        <begin position="90"/>
        <end position="131"/>
    </location>
</feature>
<keyword evidence="4 15" id="KW-0147">Chitin-binding</keyword>
<dbReference type="SMART" id="SM00270">
    <property type="entry name" value="ChtBD1"/>
    <property type="match status" value="2"/>
</dbReference>